<evidence type="ECO:0000313" key="2">
    <source>
        <dbReference type="EMBL" id="ANW00919.1"/>
    </source>
</evidence>
<protein>
    <recommendedName>
        <fullName evidence="4">Membrane-bound PQQ-dependent dehydrogenase, glucose/quinate/shikimate family</fullName>
    </recommendedName>
</protein>
<feature type="transmembrane region" description="Helical" evidence="1">
    <location>
        <begin position="37"/>
        <end position="53"/>
    </location>
</feature>
<dbReference type="AlphaFoldDB" id="A0A1B1UDS9"/>
<sequence length="175" mass="19107">MFQIRSAADWIALALGVVMISVGAIFCVAGVWHMPLYYLPSGVGLSVSGLLICRRRVEGAWVYLLAFLLITVGGWWQVGSNGSAFILRIAVPATILVLVLTITPKLREYRHDFEVPATISAGLLLLVGVALIMFGPSSPTSVISRQTPPSATRMEEPSVWNDIHWPAYDRSRRAG</sequence>
<name>A0A1B1UDS9_9BRAD</name>
<gene>
    <name evidence="2" type="ORF">LMTR13_12795</name>
</gene>
<evidence type="ECO:0000313" key="3">
    <source>
        <dbReference type="Proteomes" id="UP000092839"/>
    </source>
</evidence>
<proteinExistence type="predicted"/>
<evidence type="ECO:0008006" key="4">
    <source>
        <dbReference type="Google" id="ProtNLM"/>
    </source>
</evidence>
<keyword evidence="1" id="KW-0812">Transmembrane</keyword>
<reference evidence="2 3" key="1">
    <citation type="submission" date="2016-07" db="EMBL/GenBank/DDBJ databases">
        <title>Complete genome sequence of Bradyrhizobium icense LMTR 13T, a potential inoculant strain isolated from lima bean (Phaseolus lunatus) in Peru.</title>
        <authorList>
            <person name="Ormeno-Orrillo E."/>
            <person name="Duran D."/>
            <person name="Rogel M.A."/>
            <person name="Rey L."/>
            <person name="Imperial J."/>
            <person name="Ruiz-Argueso T."/>
            <person name="Martinez-Romero E."/>
        </authorList>
    </citation>
    <scope>NUCLEOTIDE SEQUENCE [LARGE SCALE GENOMIC DNA]</scope>
    <source>
        <strain evidence="2 3">LMTR 13</strain>
    </source>
</reference>
<accession>A0A1B1UDS9</accession>
<keyword evidence="1" id="KW-0472">Membrane</keyword>
<keyword evidence="3" id="KW-1185">Reference proteome</keyword>
<dbReference type="Proteomes" id="UP000092839">
    <property type="component" value="Chromosome"/>
</dbReference>
<feature type="transmembrane region" description="Helical" evidence="1">
    <location>
        <begin position="12"/>
        <end position="31"/>
    </location>
</feature>
<dbReference type="EMBL" id="CP016428">
    <property type="protein sequence ID" value="ANW00919.1"/>
    <property type="molecule type" value="Genomic_DNA"/>
</dbReference>
<organism evidence="2 3">
    <name type="scientific">Bradyrhizobium icense</name>
    <dbReference type="NCBI Taxonomy" id="1274631"/>
    <lineage>
        <taxon>Bacteria</taxon>
        <taxon>Pseudomonadati</taxon>
        <taxon>Pseudomonadota</taxon>
        <taxon>Alphaproteobacteria</taxon>
        <taxon>Hyphomicrobiales</taxon>
        <taxon>Nitrobacteraceae</taxon>
        <taxon>Bradyrhizobium</taxon>
    </lineage>
</organism>
<feature type="transmembrane region" description="Helical" evidence="1">
    <location>
        <begin position="60"/>
        <end position="78"/>
    </location>
</feature>
<dbReference type="STRING" id="1274631.LMTR13_12795"/>
<keyword evidence="1" id="KW-1133">Transmembrane helix</keyword>
<evidence type="ECO:0000256" key="1">
    <source>
        <dbReference type="SAM" id="Phobius"/>
    </source>
</evidence>
<feature type="transmembrane region" description="Helical" evidence="1">
    <location>
        <begin position="115"/>
        <end position="135"/>
    </location>
</feature>
<feature type="transmembrane region" description="Helical" evidence="1">
    <location>
        <begin position="84"/>
        <end position="103"/>
    </location>
</feature>
<dbReference type="KEGG" id="bic:LMTR13_12795"/>